<sequence>MKFIVSLVHSTWVVVAVAIIIPTLAKNASAQTPLQTQNPSGVTGAKPVPVPDYLNPNPNPLQFPTKPEEVRIRGIVPISLAQALELAKRNNRELQVAILELERSRAAVREAQAALFPTLGINGSVTNSGNGLLNSSSQSNQSSTTFNGQAQLNYDLYTSGNRQANIRAFEEQERIDELDVENQSQIIGLNVATQYYNLQQADELVRINQAAVENSQASLRDTQARLQAGVGTQFDVLQSQVNLADAQQQLTNAISQQRITRRQFATLLSLPQSVDVSAADPVRLAGLWQQTLEQTIVRAFQNRPELSQFLAQRNLYEQQRRQALSQLGPQVSLVGNYSLLDRYNDNISLTDGYSVGLQNNLTLYDGGAARARAAQSRANIAIAETQFANQRDQIRFDVEQYYFQLQSNLDNVQTSTVALEQAREALRIARLRFQAGVGTQTEVIAAENDLTRAEGNRVTAILDYNRALANLQRSVTSRTGR</sequence>
<keyword evidence="7" id="KW-0998">Cell outer membrane</keyword>
<dbReference type="Pfam" id="PF02321">
    <property type="entry name" value="OEP"/>
    <property type="match status" value="2"/>
</dbReference>
<evidence type="ECO:0000313" key="11">
    <source>
        <dbReference type="Proteomes" id="UP000715781"/>
    </source>
</evidence>
<dbReference type="Gene3D" id="1.20.1600.10">
    <property type="entry name" value="Outer membrane efflux proteins (OEP)"/>
    <property type="match status" value="1"/>
</dbReference>
<evidence type="ECO:0000256" key="9">
    <source>
        <dbReference type="SAM" id="MobiDB-lite"/>
    </source>
</evidence>
<evidence type="ECO:0000256" key="6">
    <source>
        <dbReference type="ARBA" id="ARBA00023136"/>
    </source>
</evidence>
<gene>
    <name evidence="10" type="ORF">KME32_04490</name>
</gene>
<keyword evidence="4" id="KW-1134">Transmembrane beta strand</keyword>
<reference evidence="10" key="2">
    <citation type="journal article" date="2022" name="Microbiol. Resour. Announc.">
        <title>Metagenome Sequencing to Explore Phylogenomics of Terrestrial Cyanobacteria.</title>
        <authorList>
            <person name="Ward R.D."/>
            <person name="Stajich J.E."/>
            <person name="Johansen J.R."/>
            <person name="Huntemann M."/>
            <person name="Clum A."/>
            <person name="Foster B."/>
            <person name="Foster B."/>
            <person name="Roux S."/>
            <person name="Palaniappan K."/>
            <person name="Varghese N."/>
            <person name="Mukherjee S."/>
            <person name="Reddy T.B.K."/>
            <person name="Daum C."/>
            <person name="Copeland A."/>
            <person name="Chen I.A."/>
            <person name="Ivanova N.N."/>
            <person name="Kyrpides N.C."/>
            <person name="Shapiro N."/>
            <person name="Eloe-Fadrosh E.A."/>
            <person name="Pietrasiak N."/>
        </authorList>
    </citation>
    <scope>NUCLEOTIDE SEQUENCE</scope>
    <source>
        <strain evidence="10">JT2-VF2</strain>
    </source>
</reference>
<comment type="similarity">
    <text evidence="2">Belongs to the outer membrane factor (OMF) (TC 1.B.17) family.</text>
</comment>
<dbReference type="GO" id="GO:0015562">
    <property type="term" value="F:efflux transmembrane transporter activity"/>
    <property type="evidence" value="ECO:0007669"/>
    <property type="project" value="InterPro"/>
</dbReference>
<feature type="region of interest" description="Disordered" evidence="9">
    <location>
        <begin position="30"/>
        <end position="50"/>
    </location>
</feature>
<evidence type="ECO:0000256" key="2">
    <source>
        <dbReference type="ARBA" id="ARBA00007613"/>
    </source>
</evidence>
<comment type="subcellular location">
    <subcellularLocation>
        <location evidence="1">Cell outer membrane</location>
    </subcellularLocation>
</comment>
<dbReference type="Proteomes" id="UP000715781">
    <property type="component" value="Unassembled WGS sequence"/>
</dbReference>
<dbReference type="PANTHER" id="PTHR30026">
    <property type="entry name" value="OUTER MEMBRANE PROTEIN TOLC"/>
    <property type="match status" value="1"/>
</dbReference>
<keyword evidence="5" id="KW-0812">Transmembrane</keyword>
<organism evidence="10 11">
    <name type="scientific">Mojavia pulchra JT2-VF2</name>
    <dbReference type="NCBI Taxonomy" id="287848"/>
    <lineage>
        <taxon>Bacteria</taxon>
        <taxon>Bacillati</taxon>
        <taxon>Cyanobacteriota</taxon>
        <taxon>Cyanophyceae</taxon>
        <taxon>Nostocales</taxon>
        <taxon>Nostocaceae</taxon>
    </lineage>
</organism>
<proteinExistence type="inferred from homology"/>
<comment type="caution">
    <text evidence="10">The sequence shown here is derived from an EMBL/GenBank/DDBJ whole genome shotgun (WGS) entry which is preliminary data.</text>
</comment>
<evidence type="ECO:0000256" key="3">
    <source>
        <dbReference type="ARBA" id="ARBA00022448"/>
    </source>
</evidence>
<dbReference type="SUPFAM" id="SSF56954">
    <property type="entry name" value="Outer membrane efflux proteins (OEP)"/>
    <property type="match status" value="1"/>
</dbReference>
<protein>
    <submittedName>
        <fullName evidence="10">TolC family protein</fullName>
    </submittedName>
</protein>
<evidence type="ECO:0000256" key="5">
    <source>
        <dbReference type="ARBA" id="ARBA00022692"/>
    </source>
</evidence>
<dbReference type="PANTHER" id="PTHR30026:SF21">
    <property type="entry name" value="SLR1270 PROTEIN"/>
    <property type="match status" value="1"/>
</dbReference>
<keyword evidence="3" id="KW-0813">Transport</keyword>
<dbReference type="GO" id="GO:0009279">
    <property type="term" value="C:cell outer membrane"/>
    <property type="evidence" value="ECO:0007669"/>
    <property type="project" value="UniProtKB-SubCell"/>
</dbReference>
<evidence type="ECO:0000313" key="10">
    <source>
        <dbReference type="EMBL" id="MBW4560411.1"/>
    </source>
</evidence>
<dbReference type="EMBL" id="JAHHHN010000002">
    <property type="protein sequence ID" value="MBW4560411.1"/>
    <property type="molecule type" value="Genomic_DNA"/>
</dbReference>
<feature type="compositionally biased region" description="Polar residues" evidence="9">
    <location>
        <begin position="30"/>
        <end position="41"/>
    </location>
</feature>
<evidence type="ECO:0000256" key="4">
    <source>
        <dbReference type="ARBA" id="ARBA00022452"/>
    </source>
</evidence>
<dbReference type="InterPro" id="IPR051906">
    <property type="entry name" value="TolC-like"/>
</dbReference>
<feature type="coiled-coil region" evidence="8">
    <location>
        <begin position="84"/>
        <end position="111"/>
    </location>
</feature>
<dbReference type="GO" id="GO:1990281">
    <property type="term" value="C:efflux pump complex"/>
    <property type="evidence" value="ECO:0007669"/>
    <property type="project" value="TreeGrafter"/>
</dbReference>
<dbReference type="InterPro" id="IPR003423">
    <property type="entry name" value="OMP_efflux"/>
</dbReference>
<evidence type="ECO:0000256" key="1">
    <source>
        <dbReference type="ARBA" id="ARBA00004442"/>
    </source>
</evidence>
<dbReference type="AlphaFoldDB" id="A0A951PUX2"/>
<keyword evidence="8" id="KW-0175">Coiled coil</keyword>
<evidence type="ECO:0000256" key="8">
    <source>
        <dbReference type="SAM" id="Coils"/>
    </source>
</evidence>
<dbReference type="GO" id="GO:0015288">
    <property type="term" value="F:porin activity"/>
    <property type="evidence" value="ECO:0007669"/>
    <property type="project" value="TreeGrafter"/>
</dbReference>
<keyword evidence="6" id="KW-0472">Membrane</keyword>
<reference evidence="10" key="1">
    <citation type="submission" date="2021-05" db="EMBL/GenBank/DDBJ databases">
        <authorList>
            <person name="Pietrasiak N."/>
            <person name="Ward R."/>
            <person name="Stajich J.E."/>
            <person name="Kurbessoian T."/>
        </authorList>
    </citation>
    <scope>NUCLEOTIDE SEQUENCE</scope>
    <source>
        <strain evidence="10">JT2-VF2</strain>
    </source>
</reference>
<name>A0A951PUX2_9NOST</name>
<accession>A0A951PUX2</accession>
<evidence type="ECO:0000256" key="7">
    <source>
        <dbReference type="ARBA" id="ARBA00023237"/>
    </source>
</evidence>